<dbReference type="InterPro" id="IPR036368">
    <property type="entry name" value="ADBP_zn-bd_sf"/>
</dbReference>
<dbReference type="SUPFAM" id="SSF47724">
    <property type="entry name" value="Domain of early E2A DNA-binding protein, ADDBP"/>
    <property type="match status" value="1"/>
</dbReference>
<dbReference type="GO" id="GO:0003677">
    <property type="term" value="F:DNA binding"/>
    <property type="evidence" value="ECO:0007669"/>
    <property type="project" value="UniProtKB-KW"/>
</dbReference>
<evidence type="ECO:0000256" key="7">
    <source>
        <dbReference type="ARBA" id="ARBA00022833"/>
    </source>
</evidence>
<evidence type="ECO:0000256" key="9">
    <source>
        <dbReference type="ARBA" id="ARBA00023125"/>
    </source>
</evidence>
<evidence type="ECO:0000259" key="12">
    <source>
        <dbReference type="Pfam" id="PF03728"/>
    </source>
</evidence>
<dbReference type="GO" id="GO:0039693">
    <property type="term" value="P:viral DNA genome replication"/>
    <property type="evidence" value="ECO:0007669"/>
    <property type="project" value="UniProtKB-KW"/>
</dbReference>
<feature type="region of interest" description="Disordered" evidence="10">
    <location>
        <begin position="1"/>
        <end position="78"/>
    </location>
</feature>
<dbReference type="InterPro" id="IPR036367">
    <property type="entry name" value="Ad_DBP_C_sf"/>
</dbReference>
<feature type="domain" description="Adenovirus DNA-binding zinc-binding" evidence="12">
    <location>
        <begin position="301"/>
        <end position="402"/>
    </location>
</feature>
<keyword evidence="6" id="KW-0479">Metal-binding</keyword>
<evidence type="ECO:0000256" key="2">
    <source>
        <dbReference type="ARBA" id="ARBA00022553"/>
    </source>
</evidence>
<protein>
    <submittedName>
        <fullName evidence="13">DNA-binding protein</fullName>
    </submittedName>
</protein>
<dbReference type="InterPro" id="IPR036362">
    <property type="entry name" value="Adenovirus_DNA-bd_N_sf"/>
</dbReference>
<dbReference type="InterPro" id="IPR005376">
    <property type="entry name" value="Adenovirus_DNA-bd_zn-bd"/>
</dbReference>
<sequence>MALCESPRAPKRQYRRRLIAPPDDTEEEEGFADTPQPKRRATSVARKKSPQRDSGSGPRGAGAAGDPPRGDDFSFRPQDPVVYGAQKAMGMLERMCHYLDMRWQGATIAPDDAIWSKLGGTYMRKKHQGFRLTFSSFESFHSQIGRFLAAMVYSASELEPKFVPGGAHVWQHGWFGGGRPREDVLPRCLHGEEMVIKPRTVEMNPTSEAGKRAIAEQNATVEKNRYGRQVVVLRFDKNAVCPKDQHHSGFPFPHAPGSCAMVFSDAGKAVSALLHDIEWTKAMYPKADQKKTEDCILISTSCHCTYATEEPISGRQVCRTIPYKLSGVADITKEMCKARKDMEAHKTYPHTLVFNCCNPQSSPAGSGMRSATRSRNDKSCAWMISAMDLRYAYVYATELFGAVFSKVPSTGVPEFRWSDRYAFKTDVIAPVNPITTHDPFA</sequence>
<keyword evidence="4" id="KW-0945">Host-virus interaction</keyword>
<evidence type="ECO:0000256" key="6">
    <source>
        <dbReference type="ARBA" id="ARBA00022723"/>
    </source>
</evidence>
<evidence type="ECO:0000256" key="4">
    <source>
        <dbReference type="ARBA" id="ARBA00022581"/>
    </source>
</evidence>
<keyword evidence="9 13" id="KW-0238">DNA-binding</keyword>
<name>A0AB38ZPB7_9ADEN</name>
<proteinExistence type="predicted"/>
<evidence type="ECO:0000256" key="5">
    <source>
        <dbReference type="ARBA" id="ARBA00022705"/>
    </source>
</evidence>
<keyword evidence="1" id="KW-0244">Early protein</keyword>
<keyword evidence="8" id="KW-1194">Viral DNA replication</keyword>
<organism evidence="13">
    <name type="scientific">Psittacine aviadenovirus B</name>
    <dbReference type="NCBI Taxonomy" id="2169709"/>
    <lineage>
        <taxon>Viruses</taxon>
        <taxon>Varidnaviria</taxon>
        <taxon>Bamfordvirae</taxon>
        <taxon>Preplasmiviricota</taxon>
        <taxon>Polisuviricotina</taxon>
        <taxon>Pharingeaviricetes</taxon>
        <taxon>Rowavirales</taxon>
        <taxon>Adenoviridae</taxon>
        <taxon>Aviadenovirus</taxon>
        <taxon>Aviadenovirus rubri</taxon>
    </lineage>
</organism>
<dbReference type="GO" id="GO:0006260">
    <property type="term" value="P:DNA replication"/>
    <property type="evidence" value="ECO:0007669"/>
    <property type="project" value="UniProtKB-KW"/>
</dbReference>
<dbReference type="GO" id="GO:0008270">
    <property type="term" value="F:zinc ion binding"/>
    <property type="evidence" value="ECO:0007669"/>
    <property type="project" value="InterPro"/>
</dbReference>
<dbReference type="EMBL" id="OR096706">
    <property type="protein sequence ID" value="XBY87768.1"/>
    <property type="molecule type" value="Genomic_DNA"/>
</dbReference>
<evidence type="ECO:0000256" key="8">
    <source>
        <dbReference type="ARBA" id="ARBA00023109"/>
    </source>
</evidence>
<feature type="compositionally biased region" description="Basic residues" evidence="10">
    <location>
        <begin position="9"/>
        <end position="18"/>
    </location>
</feature>
<evidence type="ECO:0000256" key="1">
    <source>
        <dbReference type="ARBA" id="ARBA00022518"/>
    </source>
</evidence>
<dbReference type="SUPFAM" id="SSF57917">
    <property type="entry name" value="Zn-binding domains of ADDBP"/>
    <property type="match status" value="2"/>
</dbReference>
<keyword evidence="7" id="KW-0862">Zinc</keyword>
<keyword evidence="5" id="KW-0235">DNA replication</keyword>
<reference evidence="13" key="1">
    <citation type="submission" date="2023-06" db="EMBL/GenBank/DDBJ databases">
        <title>Identification of a novel pathogenic adenovirus species in African Grey Parrot unveils distinct lineage within aviadenoviruses.</title>
        <authorList>
            <person name="Das T."/>
            <person name="Raidal S."/>
            <person name="Das S."/>
        </authorList>
    </citation>
    <scope>NUCLEOTIDE SEQUENCE</scope>
    <source>
        <strain evidence="13">CS23-0540</strain>
    </source>
</reference>
<dbReference type="Pfam" id="PF02236">
    <property type="entry name" value="Viral_DNA_bi"/>
    <property type="match status" value="1"/>
</dbReference>
<dbReference type="InterPro" id="IPR003176">
    <property type="entry name" value="Adenovirus_DNA-bd_a"/>
</dbReference>
<evidence type="ECO:0000256" key="3">
    <source>
        <dbReference type="ARBA" id="ARBA00022562"/>
    </source>
</evidence>
<evidence type="ECO:0000259" key="11">
    <source>
        <dbReference type="Pfam" id="PF02236"/>
    </source>
</evidence>
<dbReference type="GO" id="GO:0006351">
    <property type="term" value="P:DNA-templated transcription"/>
    <property type="evidence" value="ECO:0007669"/>
    <property type="project" value="InterPro"/>
</dbReference>
<evidence type="ECO:0000313" key="13">
    <source>
        <dbReference type="EMBL" id="XBY87768.1"/>
    </source>
</evidence>
<dbReference type="Gene3D" id="1.10.269.10">
    <property type="entry name" value="Adenovirus DNA-binding, N-terminal domain"/>
    <property type="match status" value="1"/>
</dbReference>
<dbReference type="Gene3D" id="3.90.148.10">
    <property type="entry name" value="Adenovirus DNA-binding, C-terminal domain superfamily/Adenovirus DNA-binding, zinc binding domain"/>
    <property type="match status" value="1"/>
</dbReference>
<dbReference type="Pfam" id="PF03728">
    <property type="entry name" value="Viral_DNA_Zn_bi"/>
    <property type="match status" value="2"/>
</dbReference>
<keyword evidence="2" id="KW-0597">Phosphoprotein</keyword>
<accession>A0AB38ZPB7</accession>
<feature type="domain" description="Adenovirus DNA-binding zinc-binding" evidence="12">
    <location>
        <begin position="186"/>
        <end position="287"/>
    </location>
</feature>
<feature type="domain" description="Adenovirus DNA-binding all-alpha" evidence="11">
    <location>
        <begin position="84"/>
        <end position="162"/>
    </location>
</feature>
<feature type="compositionally biased region" description="Basic residues" evidence="10">
    <location>
        <begin position="37"/>
        <end position="49"/>
    </location>
</feature>
<evidence type="ECO:0000256" key="10">
    <source>
        <dbReference type="SAM" id="MobiDB-lite"/>
    </source>
</evidence>
<keyword evidence="3" id="KW-1048">Host nucleus</keyword>